<evidence type="ECO:0000313" key="2">
    <source>
        <dbReference type="Proteomes" id="UP000828390"/>
    </source>
</evidence>
<comment type="caution">
    <text evidence="1">The sequence shown here is derived from an EMBL/GenBank/DDBJ whole genome shotgun (WGS) entry which is preliminary data.</text>
</comment>
<proteinExistence type="predicted"/>
<reference evidence="1" key="2">
    <citation type="submission" date="2020-11" db="EMBL/GenBank/DDBJ databases">
        <authorList>
            <person name="McCartney M.A."/>
            <person name="Auch B."/>
            <person name="Kono T."/>
            <person name="Mallez S."/>
            <person name="Becker A."/>
            <person name="Gohl D.M."/>
            <person name="Silverstein K.A.T."/>
            <person name="Koren S."/>
            <person name="Bechman K.B."/>
            <person name="Herman A."/>
            <person name="Abrahante J.E."/>
            <person name="Garbe J."/>
        </authorList>
    </citation>
    <scope>NUCLEOTIDE SEQUENCE</scope>
    <source>
        <strain evidence="1">Duluth1</strain>
        <tissue evidence="1">Whole animal</tissue>
    </source>
</reference>
<organism evidence="1 2">
    <name type="scientific">Dreissena polymorpha</name>
    <name type="common">Zebra mussel</name>
    <name type="synonym">Mytilus polymorpha</name>
    <dbReference type="NCBI Taxonomy" id="45954"/>
    <lineage>
        <taxon>Eukaryota</taxon>
        <taxon>Metazoa</taxon>
        <taxon>Spiralia</taxon>
        <taxon>Lophotrochozoa</taxon>
        <taxon>Mollusca</taxon>
        <taxon>Bivalvia</taxon>
        <taxon>Autobranchia</taxon>
        <taxon>Heteroconchia</taxon>
        <taxon>Euheterodonta</taxon>
        <taxon>Imparidentia</taxon>
        <taxon>Neoheterodontei</taxon>
        <taxon>Myida</taxon>
        <taxon>Dreissenoidea</taxon>
        <taxon>Dreissenidae</taxon>
        <taxon>Dreissena</taxon>
    </lineage>
</organism>
<dbReference type="EMBL" id="JAIWYP010000004">
    <property type="protein sequence ID" value="KAH3839252.1"/>
    <property type="molecule type" value="Genomic_DNA"/>
</dbReference>
<reference evidence="1" key="1">
    <citation type="journal article" date="2019" name="bioRxiv">
        <title>The Genome of the Zebra Mussel, Dreissena polymorpha: A Resource for Invasive Species Research.</title>
        <authorList>
            <person name="McCartney M.A."/>
            <person name="Auch B."/>
            <person name="Kono T."/>
            <person name="Mallez S."/>
            <person name="Zhang Y."/>
            <person name="Obille A."/>
            <person name="Becker A."/>
            <person name="Abrahante J.E."/>
            <person name="Garbe J."/>
            <person name="Badalamenti J.P."/>
            <person name="Herman A."/>
            <person name="Mangelson H."/>
            <person name="Liachko I."/>
            <person name="Sullivan S."/>
            <person name="Sone E.D."/>
            <person name="Koren S."/>
            <person name="Silverstein K.A.T."/>
            <person name="Beckman K.B."/>
            <person name="Gohl D.M."/>
        </authorList>
    </citation>
    <scope>NUCLEOTIDE SEQUENCE</scope>
    <source>
        <strain evidence="1">Duluth1</strain>
        <tissue evidence="1">Whole animal</tissue>
    </source>
</reference>
<sequence>MLGIFLKKEDIYIRVFTVDTDQLWQTCMNIYPVKGRTNTLNIPALSVRRIHLTGKVTKVWVKARCVVVSGTSGKAVVVVTENMET</sequence>
<evidence type="ECO:0000313" key="1">
    <source>
        <dbReference type="EMBL" id="KAH3839252.1"/>
    </source>
</evidence>
<dbReference type="AlphaFoldDB" id="A0A9D4QQV6"/>
<protein>
    <submittedName>
        <fullName evidence="1">Uncharacterized protein</fullName>
    </submittedName>
</protein>
<gene>
    <name evidence="1" type="ORF">DPMN_112678</name>
</gene>
<accession>A0A9D4QQV6</accession>
<dbReference type="Proteomes" id="UP000828390">
    <property type="component" value="Unassembled WGS sequence"/>
</dbReference>
<name>A0A9D4QQV6_DREPO</name>
<keyword evidence="2" id="KW-1185">Reference proteome</keyword>